<dbReference type="GO" id="GO:0046872">
    <property type="term" value="F:metal ion binding"/>
    <property type="evidence" value="ECO:0007669"/>
    <property type="project" value="UniProtKB-KW"/>
</dbReference>
<dbReference type="InterPro" id="IPR044925">
    <property type="entry name" value="His-Me_finger_sf"/>
</dbReference>
<dbReference type="PANTHER" id="PTHR13966:SF5">
    <property type="entry name" value="ENDONUCLEASE G, MITOCHONDRIAL"/>
    <property type="match status" value="1"/>
</dbReference>
<organism evidence="5 6">
    <name type="scientific">Mucilaginibacter paludis DSM 18603</name>
    <dbReference type="NCBI Taxonomy" id="714943"/>
    <lineage>
        <taxon>Bacteria</taxon>
        <taxon>Pseudomonadati</taxon>
        <taxon>Bacteroidota</taxon>
        <taxon>Sphingobacteriia</taxon>
        <taxon>Sphingobacteriales</taxon>
        <taxon>Sphingobacteriaceae</taxon>
        <taxon>Mucilaginibacter</taxon>
    </lineage>
</organism>
<dbReference type="SMART" id="SM00477">
    <property type="entry name" value="NUC"/>
    <property type="match status" value="1"/>
</dbReference>
<dbReference type="Gene3D" id="3.40.570.10">
    <property type="entry name" value="Extracellular Endonuclease, subunit A"/>
    <property type="match status" value="1"/>
</dbReference>
<dbReference type="OrthoDB" id="9770276at2"/>
<sequence length="347" mass="39607">MKLFKLALRHSLNVPKFEQAVHTDQLNNRKGYDPGFLSVRLPLPLIASTDMDKVASVLKNAGPNGDKVLDYTHFSVSFNKDARLPFFSAVNMYGKTNLLGMVHDERGSDSWYADERIITGENTLQYGNADYLHSGLAKGHLVRYYDPAWGTAKEQKIAIGDTFHYTNCCPQIPYFNGVVWNYLEDYCAARNIFQDNKITLFSGPIFNKAQYINGLLVPMNFWKILVFENAGNLKALGFLMSQEPYLDKLKTQKGPLLEILKTVKPTLTRAAIERLFQKKELLAAQIKISLIEEKTGLRFGLNDADDYKGKSQYAARTINKPLNRVMKFEEFRQQMDTFEWGTFLRGL</sequence>
<dbReference type="GO" id="GO:0004519">
    <property type="term" value="F:endonuclease activity"/>
    <property type="evidence" value="ECO:0007669"/>
    <property type="project" value="UniProtKB-KW"/>
</dbReference>
<dbReference type="InterPro" id="IPR040255">
    <property type="entry name" value="Non-specific_endonuclease"/>
</dbReference>
<gene>
    <name evidence="5" type="ORF">Mucpa_0930</name>
</gene>
<keyword evidence="5" id="KW-0378">Hydrolase</keyword>
<keyword evidence="5" id="KW-0540">Nuclease</keyword>
<evidence type="ECO:0000256" key="1">
    <source>
        <dbReference type="PIRSR" id="PIRSR640255-1"/>
    </source>
</evidence>
<keyword evidence="5" id="KW-0255">Endonuclease</keyword>
<protein>
    <submittedName>
        <fullName evidence="5">DNA/RNA non-specific endonuclease</fullName>
    </submittedName>
</protein>
<dbReference type="Pfam" id="PF01223">
    <property type="entry name" value="Endonuclease_NS"/>
    <property type="match status" value="1"/>
</dbReference>
<evidence type="ECO:0000259" key="3">
    <source>
        <dbReference type="SMART" id="SM00477"/>
    </source>
</evidence>
<keyword evidence="2" id="KW-0479">Metal-binding</keyword>
<dbReference type="InterPro" id="IPR001604">
    <property type="entry name" value="Endo_G_ENPP1-like_dom"/>
</dbReference>
<feature type="active site" description="Proton acceptor" evidence="1">
    <location>
        <position position="140"/>
    </location>
</feature>
<evidence type="ECO:0000256" key="2">
    <source>
        <dbReference type="PIRSR" id="PIRSR640255-2"/>
    </source>
</evidence>
<dbReference type="PANTHER" id="PTHR13966">
    <property type="entry name" value="ENDONUCLEASE RELATED"/>
    <property type="match status" value="1"/>
</dbReference>
<dbReference type="STRING" id="714943.Mucpa_0930"/>
<dbReference type="SMART" id="SM00892">
    <property type="entry name" value="Endonuclease_NS"/>
    <property type="match status" value="1"/>
</dbReference>
<dbReference type="GO" id="GO:0003676">
    <property type="term" value="F:nucleic acid binding"/>
    <property type="evidence" value="ECO:0007669"/>
    <property type="project" value="InterPro"/>
</dbReference>
<evidence type="ECO:0000259" key="4">
    <source>
        <dbReference type="SMART" id="SM00892"/>
    </source>
</evidence>
<dbReference type="EMBL" id="CM001403">
    <property type="protein sequence ID" value="EHQ25110.1"/>
    <property type="molecule type" value="Genomic_DNA"/>
</dbReference>
<reference evidence="5" key="1">
    <citation type="submission" date="2011-09" db="EMBL/GenBank/DDBJ databases">
        <title>The permanent draft genome of Mucilaginibacter paludis DSM 18603.</title>
        <authorList>
            <consortium name="US DOE Joint Genome Institute (JGI-PGF)"/>
            <person name="Lucas S."/>
            <person name="Han J."/>
            <person name="Lapidus A."/>
            <person name="Bruce D."/>
            <person name="Goodwin L."/>
            <person name="Pitluck S."/>
            <person name="Peters L."/>
            <person name="Kyrpides N."/>
            <person name="Mavromatis K."/>
            <person name="Ivanova N."/>
            <person name="Mikhailova N."/>
            <person name="Held B."/>
            <person name="Detter J.C."/>
            <person name="Tapia R."/>
            <person name="Han C."/>
            <person name="Land M."/>
            <person name="Hauser L."/>
            <person name="Markowitz V."/>
            <person name="Cheng J.-F."/>
            <person name="Hugenholtz P."/>
            <person name="Woyke T."/>
            <person name="Wu D."/>
            <person name="Tindall B."/>
            <person name="Brambilla E."/>
            <person name="Klenk H.-P."/>
            <person name="Eisen J.A."/>
        </authorList>
    </citation>
    <scope>NUCLEOTIDE SEQUENCE [LARGE SCALE GENOMIC DNA]</scope>
    <source>
        <strain evidence="5">DSM 18603</strain>
    </source>
</reference>
<dbReference type="SUPFAM" id="SSF54060">
    <property type="entry name" value="His-Me finger endonucleases"/>
    <property type="match status" value="1"/>
</dbReference>
<dbReference type="HOGENOM" id="CLU_798802_0_0_10"/>
<dbReference type="InterPro" id="IPR044929">
    <property type="entry name" value="DNA/RNA_non-sp_Endonuclease_sf"/>
</dbReference>
<dbReference type="Proteomes" id="UP000002774">
    <property type="component" value="Chromosome"/>
</dbReference>
<feature type="binding site" evidence="2">
    <location>
        <position position="176"/>
    </location>
    <ligand>
        <name>Mg(2+)</name>
        <dbReference type="ChEBI" id="CHEBI:18420"/>
        <note>catalytic</note>
    </ligand>
</feature>
<dbReference type="eggNOG" id="COG1864">
    <property type="taxonomic scope" value="Bacteria"/>
</dbReference>
<name>H1YCT9_9SPHI</name>
<feature type="domain" description="ENPP1-3/EXOG-like endonuclease/phosphodiesterase" evidence="3">
    <location>
        <begin position="71"/>
        <end position="266"/>
    </location>
</feature>
<keyword evidence="6" id="KW-1185">Reference proteome</keyword>
<dbReference type="InterPro" id="IPR020821">
    <property type="entry name" value="ENPP1-3/EXOG-like_nuc-like"/>
</dbReference>
<dbReference type="RefSeq" id="WP_008504751.1">
    <property type="nucleotide sequence ID" value="NZ_CM001403.1"/>
</dbReference>
<dbReference type="GO" id="GO:0016787">
    <property type="term" value="F:hydrolase activity"/>
    <property type="evidence" value="ECO:0007669"/>
    <property type="project" value="InterPro"/>
</dbReference>
<dbReference type="AlphaFoldDB" id="H1YCT9"/>
<accession>H1YCT9</accession>
<feature type="domain" description="DNA/RNA non-specific endonuclease/pyrophosphatase/phosphodiesterase" evidence="4">
    <location>
        <begin position="70"/>
        <end position="266"/>
    </location>
</feature>
<evidence type="ECO:0000313" key="6">
    <source>
        <dbReference type="Proteomes" id="UP000002774"/>
    </source>
</evidence>
<proteinExistence type="predicted"/>
<evidence type="ECO:0000313" key="5">
    <source>
        <dbReference type="EMBL" id="EHQ25110.1"/>
    </source>
</evidence>